<organism evidence="2 3">
    <name type="scientific">Parafrankia irregularis</name>
    <dbReference type="NCBI Taxonomy" id="795642"/>
    <lineage>
        <taxon>Bacteria</taxon>
        <taxon>Bacillati</taxon>
        <taxon>Actinomycetota</taxon>
        <taxon>Actinomycetes</taxon>
        <taxon>Frankiales</taxon>
        <taxon>Frankiaceae</taxon>
        <taxon>Parafrankia</taxon>
    </lineage>
</organism>
<feature type="domain" description="SnoaL-like" evidence="1">
    <location>
        <begin position="13"/>
        <end position="112"/>
    </location>
</feature>
<accession>A0A0S4QHQ7</accession>
<proteinExistence type="predicted"/>
<dbReference type="InterPro" id="IPR037401">
    <property type="entry name" value="SnoaL-like"/>
</dbReference>
<dbReference type="SUPFAM" id="SSF54427">
    <property type="entry name" value="NTF2-like"/>
    <property type="match status" value="1"/>
</dbReference>
<dbReference type="InterPro" id="IPR032710">
    <property type="entry name" value="NTF2-like_dom_sf"/>
</dbReference>
<evidence type="ECO:0000313" key="3">
    <source>
        <dbReference type="Proteomes" id="UP000198802"/>
    </source>
</evidence>
<dbReference type="AlphaFoldDB" id="A0A0S4QHQ7"/>
<evidence type="ECO:0000259" key="1">
    <source>
        <dbReference type="Pfam" id="PF12680"/>
    </source>
</evidence>
<gene>
    <name evidence="2" type="ORF">Ga0074812_104112</name>
</gene>
<keyword evidence="3" id="KW-1185">Reference proteome</keyword>
<reference evidence="3" key="1">
    <citation type="submission" date="2015-11" db="EMBL/GenBank/DDBJ databases">
        <authorList>
            <person name="Varghese N."/>
        </authorList>
    </citation>
    <scope>NUCLEOTIDE SEQUENCE [LARGE SCALE GENOMIC DNA]</scope>
    <source>
        <strain evidence="3">DSM 45899</strain>
    </source>
</reference>
<dbReference type="Proteomes" id="UP000198802">
    <property type="component" value="Unassembled WGS sequence"/>
</dbReference>
<evidence type="ECO:0000313" key="2">
    <source>
        <dbReference type="EMBL" id="CUU55031.1"/>
    </source>
</evidence>
<protein>
    <submittedName>
        <fullName evidence="2">Ketosteroid isomerase-related protein</fullName>
    </submittedName>
</protein>
<dbReference type="GO" id="GO:0016853">
    <property type="term" value="F:isomerase activity"/>
    <property type="evidence" value="ECO:0007669"/>
    <property type="project" value="UniProtKB-KW"/>
</dbReference>
<dbReference type="Gene3D" id="3.10.450.50">
    <property type="match status" value="1"/>
</dbReference>
<keyword evidence="2" id="KW-0413">Isomerase</keyword>
<name>A0A0S4QHQ7_9ACTN</name>
<sequence>MASSVMTPAVGIVERMADAVLRGDFDGALALIAPDAVDHSALPGAPTGHEGWRQKWAALGAQAAQIRTTVEQRVTTGDTVATRYALRDAATGEPIGFALDMLRVRGGQIVEHWGLPLPLPLPAAAGSTN</sequence>
<dbReference type="RefSeq" id="WP_091273169.1">
    <property type="nucleotide sequence ID" value="NZ_FAOZ01000004.1"/>
</dbReference>
<dbReference type="EMBL" id="FAOZ01000004">
    <property type="protein sequence ID" value="CUU55031.1"/>
    <property type="molecule type" value="Genomic_DNA"/>
</dbReference>
<dbReference type="Pfam" id="PF12680">
    <property type="entry name" value="SnoaL_2"/>
    <property type="match status" value="1"/>
</dbReference>